<sequence>MNAINTVFCSINPMTNLIIEEHNLDNRELVRCKIEQAQSAFQLWKQYSYEKRANFFVEAAKILREQAAVYGKQITLEMGKPIHQAIAEVEKCAWVCEYYATHTEGFLKDQVIPTEYGKSYISYQPLGTVLQIMPWNFPFWQVFRFAAPALMAGNVTLLKHAPNVLGSTNFIQEVFDKAGFPKGVFQHLTIDVDLIEKVIEAPSVQGIALTGSVGAGAAVGTLAGKNIKNCVLELGGSDAFIVLKDADLEKAATVGVQSRMHNSGQTCISAKRFIVEECVAEEFKALVKEKINNLVVGDPMDSNTNISVMARRDLAENLQRQVDQSIEMGAVVEVAGGHQKGSNYFYPMLLSNIQKGMPAYEEELFGPVGAIFTVKNAVEAIELANDSIFGLAATVWSEDEALALSVAQELEVGAVAINKLMSSDPRIPFGGIKKSGIGRELGREGVLSFVNLKALVVG</sequence>
<dbReference type="InterPro" id="IPR044148">
    <property type="entry name" value="ALDH_GabD1-like"/>
</dbReference>
<dbReference type="PANTHER" id="PTHR43217:SF1">
    <property type="entry name" value="SUCCINATE SEMIALDEHYDE DEHYDROGENASE [NAD(P)+] SAD"/>
    <property type="match status" value="1"/>
</dbReference>
<evidence type="ECO:0000256" key="2">
    <source>
        <dbReference type="ARBA" id="ARBA00022857"/>
    </source>
</evidence>
<dbReference type="Gene3D" id="3.40.309.10">
    <property type="entry name" value="Aldehyde Dehydrogenase, Chain A, domain 2"/>
    <property type="match status" value="1"/>
</dbReference>
<protein>
    <submittedName>
        <fullName evidence="5">NAD-dependent succinate-semialdehyde dehydrogenase</fullName>
    </submittedName>
</protein>
<comment type="similarity">
    <text evidence="1">Belongs to the aldehyde dehydrogenase family.</text>
</comment>
<dbReference type="EMBL" id="AP026867">
    <property type="protein sequence ID" value="BDS09430.1"/>
    <property type="molecule type" value="Genomic_DNA"/>
</dbReference>
<gene>
    <name evidence="5" type="ORF">AsAng_0001280</name>
</gene>
<evidence type="ECO:0000256" key="1">
    <source>
        <dbReference type="ARBA" id="ARBA00009986"/>
    </source>
</evidence>
<dbReference type="InterPro" id="IPR016161">
    <property type="entry name" value="Ald_DH/histidinol_DH"/>
</dbReference>
<evidence type="ECO:0000259" key="4">
    <source>
        <dbReference type="Pfam" id="PF00171"/>
    </source>
</evidence>
<dbReference type="CDD" id="cd07100">
    <property type="entry name" value="ALDH_SSADH1_GabD1"/>
    <property type="match status" value="1"/>
</dbReference>
<dbReference type="PANTHER" id="PTHR43217">
    <property type="entry name" value="SUCCINATE SEMIALDEHYDE DEHYDROGENASE [NAD(P)+] SAD"/>
    <property type="match status" value="1"/>
</dbReference>
<dbReference type="InterPro" id="IPR047110">
    <property type="entry name" value="GABD/Sad-like"/>
</dbReference>
<name>A0A915VMG4_9BACT</name>
<dbReference type="InterPro" id="IPR016162">
    <property type="entry name" value="Ald_DH_N"/>
</dbReference>
<dbReference type="AlphaFoldDB" id="A0A915VMG4"/>
<keyword evidence="2" id="KW-0521">NADP</keyword>
<keyword evidence="3" id="KW-0560">Oxidoreductase</keyword>
<dbReference type="InterPro" id="IPR015590">
    <property type="entry name" value="Aldehyde_DH_dom"/>
</dbReference>
<dbReference type="InterPro" id="IPR016163">
    <property type="entry name" value="Ald_DH_C"/>
</dbReference>
<evidence type="ECO:0000256" key="3">
    <source>
        <dbReference type="ARBA" id="ARBA00023002"/>
    </source>
</evidence>
<dbReference type="RefSeq" id="WP_264790822.1">
    <property type="nucleotide sequence ID" value="NZ_AP026867.1"/>
</dbReference>
<reference evidence="5" key="1">
    <citation type="submission" date="2022-09" db="EMBL/GenBank/DDBJ databases">
        <title>Aureispira anguillicida sp. nov., isolated from Leptocephalus of Japanese eel Anguilla japonica.</title>
        <authorList>
            <person name="Yuasa K."/>
            <person name="Mekata T."/>
            <person name="Ikunari K."/>
        </authorList>
    </citation>
    <scope>NUCLEOTIDE SEQUENCE</scope>
    <source>
        <strain evidence="5">EL160426</strain>
    </source>
</reference>
<feature type="domain" description="Aldehyde dehydrogenase" evidence="4">
    <location>
        <begin position="8"/>
        <end position="454"/>
    </location>
</feature>
<accession>A0A915VMG4</accession>
<dbReference type="Gene3D" id="3.40.605.10">
    <property type="entry name" value="Aldehyde Dehydrogenase, Chain A, domain 1"/>
    <property type="match status" value="1"/>
</dbReference>
<dbReference type="Proteomes" id="UP001060919">
    <property type="component" value="Chromosome"/>
</dbReference>
<organism evidence="5 6">
    <name type="scientific">Aureispira anguillae</name>
    <dbReference type="NCBI Taxonomy" id="2864201"/>
    <lineage>
        <taxon>Bacteria</taxon>
        <taxon>Pseudomonadati</taxon>
        <taxon>Bacteroidota</taxon>
        <taxon>Saprospiria</taxon>
        <taxon>Saprospirales</taxon>
        <taxon>Saprospiraceae</taxon>
        <taxon>Aureispira</taxon>
    </lineage>
</organism>
<dbReference type="GO" id="GO:0004030">
    <property type="term" value="F:aldehyde dehydrogenase [NAD(P)+] activity"/>
    <property type="evidence" value="ECO:0007669"/>
    <property type="project" value="InterPro"/>
</dbReference>
<dbReference type="Pfam" id="PF00171">
    <property type="entry name" value="Aldedh"/>
    <property type="match status" value="1"/>
</dbReference>
<keyword evidence="6" id="KW-1185">Reference proteome</keyword>
<evidence type="ECO:0000313" key="6">
    <source>
        <dbReference type="Proteomes" id="UP001060919"/>
    </source>
</evidence>
<dbReference type="FunFam" id="3.40.605.10:FF:000012">
    <property type="entry name" value="NAD-dependent succinate-semialdehyde dehydrogenase"/>
    <property type="match status" value="1"/>
</dbReference>
<dbReference type="KEGG" id="aup:AsAng_0001280"/>
<dbReference type="GO" id="GO:0004777">
    <property type="term" value="F:succinate-semialdehyde dehydrogenase (NAD+) activity"/>
    <property type="evidence" value="ECO:0007669"/>
    <property type="project" value="TreeGrafter"/>
</dbReference>
<proteinExistence type="inferred from homology"/>
<dbReference type="SUPFAM" id="SSF53720">
    <property type="entry name" value="ALDH-like"/>
    <property type="match status" value="1"/>
</dbReference>
<evidence type="ECO:0000313" key="5">
    <source>
        <dbReference type="EMBL" id="BDS09430.1"/>
    </source>
</evidence>